<dbReference type="PRINTS" id="PR00173">
    <property type="entry name" value="EDTRNSPORT"/>
</dbReference>
<organism evidence="7 8">
    <name type="scientific">SAR86 cluster bacterium</name>
    <dbReference type="NCBI Taxonomy" id="2030880"/>
    <lineage>
        <taxon>Bacteria</taxon>
        <taxon>Pseudomonadati</taxon>
        <taxon>Pseudomonadota</taxon>
        <taxon>Gammaproteobacteria</taxon>
        <taxon>SAR86 cluster</taxon>
    </lineage>
</organism>
<dbReference type="PANTHER" id="PTHR11958">
    <property type="entry name" value="SODIUM/DICARBOXYLATE SYMPORTER-RELATED"/>
    <property type="match status" value="1"/>
</dbReference>
<dbReference type="GO" id="GO:0016020">
    <property type="term" value="C:membrane"/>
    <property type="evidence" value="ECO:0007669"/>
    <property type="project" value="UniProtKB-SubCell"/>
</dbReference>
<feature type="transmembrane region" description="Helical" evidence="6">
    <location>
        <begin position="301"/>
        <end position="322"/>
    </location>
</feature>
<keyword evidence="5 6" id="KW-0472">Membrane</keyword>
<feature type="transmembrane region" description="Helical" evidence="6">
    <location>
        <begin position="12"/>
        <end position="30"/>
    </location>
</feature>
<evidence type="ECO:0000256" key="3">
    <source>
        <dbReference type="ARBA" id="ARBA00022692"/>
    </source>
</evidence>
<evidence type="ECO:0000256" key="2">
    <source>
        <dbReference type="ARBA" id="ARBA00022448"/>
    </source>
</evidence>
<dbReference type="EMBL" id="SHBJ01000002">
    <property type="protein sequence ID" value="RZO29202.1"/>
    <property type="molecule type" value="Genomic_DNA"/>
</dbReference>
<dbReference type="AlphaFoldDB" id="A0A520N6Y5"/>
<dbReference type="InterPro" id="IPR050746">
    <property type="entry name" value="DAACS"/>
</dbReference>
<dbReference type="Proteomes" id="UP000315283">
    <property type="component" value="Unassembled WGS sequence"/>
</dbReference>
<feature type="transmembrane region" description="Helical" evidence="6">
    <location>
        <begin position="263"/>
        <end position="281"/>
    </location>
</feature>
<keyword evidence="2" id="KW-0813">Transport</keyword>
<gene>
    <name evidence="7" type="ORF">EVA97_00550</name>
</gene>
<feature type="transmembrane region" description="Helical" evidence="6">
    <location>
        <begin position="42"/>
        <end position="68"/>
    </location>
</feature>
<feature type="transmembrane region" description="Helical" evidence="6">
    <location>
        <begin position="222"/>
        <end position="243"/>
    </location>
</feature>
<dbReference type="SUPFAM" id="SSF118215">
    <property type="entry name" value="Proton glutamate symport protein"/>
    <property type="match status" value="1"/>
</dbReference>
<feature type="transmembrane region" description="Helical" evidence="6">
    <location>
        <begin position="187"/>
        <end position="210"/>
    </location>
</feature>
<feature type="transmembrane region" description="Helical" evidence="6">
    <location>
        <begin position="357"/>
        <end position="379"/>
    </location>
</feature>
<evidence type="ECO:0000256" key="1">
    <source>
        <dbReference type="ARBA" id="ARBA00004141"/>
    </source>
</evidence>
<dbReference type="InterPro" id="IPR001991">
    <property type="entry name" value="Na-dicarboxylate_symporter"/>
</dbReference>
<comment type="caution">
    <text evidence="7">The sequence shown here is derived from an EMBL/GenBank/DDBJ whole genome shotgun (WGS) entry which is preliminary data.</text>
</comment>
<dbReference type="GO" id="GO:0015293">
    <property type="term" value="F:symporter activity"/>
    <property type="evidence" value="ECO:0007669"/>
    <property type="project" value="InterPro"/>
</dbReference>
<evidence type="ECO:0000256" key="6">
    <source>
        <dbReference type="SAM" id="Phobius"/>
    </source>
</evidence>
<reference evidence="7 8" key="1">
    <citation type="submission" date="2019-02" db="EMBL/GenBank/DDBJ databases">
        <title>Prokaryotic population dynamics and viral predation in marine succession experiment using metagenomics: the confinement effect.</title>
        <authorList>
            <person name="Haro-Moreno J.M."/>
            <person name="Rodriguez-Valera F."/>
            <person name="Lopez-Perez M."/>
        </authorList>
    </citation>
    <scope>NUCLEOTIDE SEQUENCE [LARGE SCALE GENOMIC DNA]</scope>
    <source>
        <strain evidence="7">MED-G164</strain>
    </source>
</reference>
<evidence type="ECO:0000256" key="5">
    <source>
        <dbReference type="ARBA" id="ARBA00023136"/>
    </source>
</evidence>
<protein>
    <submittedName>
        <fullName evidence="7">Dicarboxylate/amino acid:cation symporter</fullName>
    </submittedName>
</protein>
<evidence type="ECO:0000256" key="4">
    <source>
        <dbReference type="ARBA" id="ARBA00022989"/>
    </source>
</evidence>
<comment type="subcellular location">
    <subcellularLocation>
        <location evidence="1">Membrane</location>
        <topology evidence="1">Multi-pass membrane protein</topology>
    </subcellularLocation>
</comment>
<keyword evidence="3 6" id="KW-0812">Transmembrane</keyword>
<dbReference type="Pfam" id="PF00375">
    <property type="entry name" value="SDF"/>
    <property type="match status" value="1"/>
</dbReference>
<feature type="transmembrane region" description="Helical" evidence="6">
    <location>
        <begin position="89"/>
        <end position="110"/>
    </location>
</feature>
<accession>A0A520N6Y5</accession>
<feature type="transmembrane region" description="Helical" evidence="6">
    <location>
        <begin position="334"/>
        <end position="351"/>
    </location>
</feature>
<evidence type="ECO:0000313" key="7">
    <source>
        <dbReference type="EMBL" id="RZO29202.1"/>
    </source>
</evidence>
<dbReference type="InterPro" id="IPR036458">
    <property type="entry name" value="Na:dicarbo_symporter_sf"/>
</dbReference>
<keyword evidence="4 6" id="KW-1133">Transmembrane helix</keyword>
<proteinExistence type="predicted"/>
<dbReference type="PANTHER" id="PTHR11958:SF63">
    <property type="entry name" value="AMINO ACID TRANSPORTER"/>
    <property type="match status" value="1"/>
</dbReference>
<name>A0A520N6Y5_9GAMM</name>
<feature type="transmembrane region" description="Helical" evidence="6">
    <location>
        <begin position="149"/>
        <end position="167"/>
    </location>
</feature>
<sequence>MIDTPKNLTKNILLGMFLGFVVGAIFYYVDFLPESLKSFLEIYIFSLGGSIFINLLKMLIIPLVFFSLVSGISSLTSMKSLGNITLKTVTLYLSTTAIAVSLSLIIGSIFKPGSGYSSNIAPPDKLPEGQGIYETILGVFPSNIIEAMAQNQMLAVVFFSILFGMALNKTNHLTGNFSNAFEKLNTVFMQLVIMIISFAPIGVFCLIGKFVITDGLDIFQEAFKYVVLLIAVLIFHALVTYSLFLKIFTNLSITTFYKKMKEVAIFAFSTSSSAATIPVTLKTVQNDLGVNKNVSSFVIPVGATINMDGTAIMQGMATVFIAQMSGIDLTLIQYIQVVILAVVTSIGTAAVPSAGTITLVIILQQFGLPLEAIGIILAVDRILDMIRTSVNVTGDAAVACIVADSENLLDKSIFKK</sequence>
<dbReference type="Gene3D" id="1.10.3860.10">
    <property type="entry name" value="Sodium:dicarboxylate symporter"/>
    <property type="match status" value="1"/>
</dbReference>
<evidence type="ECO:0000313" key="8">
    <source>
        <dbReference type="Proteomes" id="UP000315283"/>
    </source>
</evidence>